<keyword evidence="9" id="KW-0238">DNA-binding</keyword>
<dbReference type="Pfam" id="PF00096">
    <property type="entry name" value="zf-C2H2"/>
    <property type="match status" value="6"/>
</dbReference>
<feature type="domain" description="C2H2-type" evidence="13">
    <location>
        <begin position="448"/>
        <end position="475"/>
    </location>
</feature>
<keyword evidence="15" id="KW-1185">Reference proteome</keyword>
<dbReference type="Proteomes" id="UP001295444">
    <property type="component" value="Chromosome 11"/>
</dbReference>
<dbReference type="GO" id="GO:0008270">
    <property type="term" value="F:zinc ion binding"/>
    <property type="evidence" value="ECO:0007669"/>
    <property type="project" value="UniProtKB-KW"/>
</dbReference>
<organism evidence="14 15">
    <name type="scientific">Pelobates cultripes</name>
    <name type="common">Western spadefoot toad</name>
    <dbReference type="NCBI Taxonomy" id="61616"/>
    <lineage>
        <taxon>Eukaryota</taxon>
        <taxon>Metazoa</taxon>
        <taxon>Chordata</taxon>
        <taxon>Craniata</taxon>
        <taxon>Vertebrata</taxon>
        <taxon>Euteleostomi</taxon>
        <taxon>Amphibia</taxon>
        <taxon>Batrachia</taxon>
        <taxon>Anura</taxon>
        <taxon>Pelobatoidea</taxon>
        <taxon>Pelobatidae</taxon>
        <taxon>Pelobates</taxon>
    </lineage>
</organism>
<dbReference type="FunFam" id="3.30.160.60:FF:002063">
    <property type="entry name" value="RB associated KRAB zinc finger"/>
    <property type="match status" value="1"/>
</dbReference>
<dbReference type="InterPro" id="IPR036236">
    <property type="entry name" value="Znf_C2H2_sf"/>
</dbReference>
<evidence type="ECO:0000256" key="4">
    <source>
        <dbReference type="ARBA" id="ARBA00022723"/>
    </source>
</evidence>
<keyword evidence="8" id="KW-0805">Transcription regulation</keyword>
<evidence type="ECO:0000256" key="7">
    <source>
        <dbReference type="ARBA" id="ARBA00022833"/>
    </source>
</evidence>
<protein>
    <submittedName>
        <fullName evidence="14">Gastrula zinc finger -like</fullName>
    </submittedName>
</protein>
<dbReference type="PANTHER" id="PTHR23235:SF178">
    <property type="entry name" value="C2H2-TYPE DOMAIN-CONTAINING PROTEIN-RELATED"/>
    <property type="match status" value="1"/>
</dbReference>
<keyword evidence="4" id="KW-0479">Metal-binding</keyword>
<evidence type="ECO:0000256" key="10">
    <source>
        <dbReference type="ARBA" id="ARBA00023163"/>
    </source>
</evidence>
<dbReference type="AlphaFoldDB" id="A0AAD1TAC9"/>
<gene>
    <name evidence="14" type="ORF">PECUL_23A040261</name>
</gene>
<dbReference type="Gene3D" id="3.30.160.60">
    <property type="entry name" value="Classic Zinc Finger"/>
    <property type="match status" value="6"/>
</dbReference>
<dbReference type="FunFam" id="3.30.160.60:FF:002343">
    <property type="entry name" value="Zinc finger protein 33A"/>
    <property type="match status" value="2"/>
</dbReference>
<evidence type="ECO:0000256" key="9">
    <source>
        <dbReference type="ARBA" id="ARBA00023125"/>
    </source>
</evidence>
<feature type="domain" description="C2H2-type" evidence="13">
    <location>
        <begin position="476"/>
        <end position="503"/>
    </location>
</feature>
<comment type="similarity">
    <text evidence="3">Belongs to the krueppel C2H2-type zinc-finger protein family.</text>
</comment>
<reference evidence="14" key="1">
    <citation type="submission" date="2022-03" db="EMBL/GenBank/DDBJ databases">
        <authorList>
            <person name="Alioto T."/>
            <person name="Alioto T."/>
            <person name="Gomez Garrido J."/>
        </authorList>
    </citation>
    <scope>NUCLEOTIDE SEQUENCE</scope>
</reference>
<evidence type="ECO:0000313" key="15">
    <source>
        <dbReference type="Proteomes" id="UP001295444"/>
    </source>
</evidence>
<comment type="subcellular location">
    <subcellularLocation>
        <location evidence="2">Nucleus</location>
    </subcellularLocation>
</comment>
<evidence type="ECO:0000256" key="2">
    <source>
        <dbReference type="ARBA" id="ARBA00004123"/>
    </source>
</evidence>
<dbReference type="GO" id="GO:0000981">
    <property type="term" value="F:DNA-binding transcription factor activity, RNA polymerase II-specific"/>
    <property type="evidence" value="ECO:0007669"/>
    <property type="project" value="TreeGrafter"/>
</dbReference>
<dbReference type="EMBL" id="OW240922">
    <property type="protein sequence ID" value="CAH2321091.1"/>
    <property type="molecule type" value="Genomic_DNA"/>
</dbReference>
<dbReference type="FunFam" id="3.30.160.60:FF:000060">
    <property type="entry name" value="zinc finger protein 436"/>
    <property type="match status" value="1"/>
</dbReference>
<evidence type="ECO:0000256" key="12">
    <source>
        <dbReference type="PROSITE-ProRule" id="PRU00042"/>
    </source>
</evidence>
<dbReference type="GO" id="GO:0005634">
    <property type="term" value="C:nucleus"/>
    <property type="evidence" value="ECO:0007669"/>
    <property type="project" value="UniProtKB-SubCell"/>
</dbReference>
<keyword evidence="11" id="KW-0539">Nucleus</keyword>
<accession>A0AAD1TAC9</accession>
<proteinExistence type="inferred from homology"/>
<sequence length="536" mass="60750">MKGGPLKVIPFHMDCYSVMMNKDRNQMTETILDLTLEIIYLLTGEDYVIIKKPGSYSTHSSNARVSEGSYKTQGLSMVVSPYSLIQDGNKGKKILELIDKIIHLLTIEEWNDLEHNNPKKDVVMETHQLFISLDGSVSRDVPGANHKPIPTVNFGKKSERENKANHIKTYLNINKPIKTQINAKTCKEKSVMCAEGTLTNYYTPTEHTQTGYRSFYVKEEPASRENVTNPEISRSTELPQVEYTFTCIEKGLVACEQGNPVNIDHYLPTEQIQTEYSSSQIKEEPALHGVSNLTDIDFYLSTDHLQTECASSESKEVLVSQKGGILKDIDMYPPTYQTNSHLTSYNIKHNLASCKEKVHKQKKLNCFDCGKTFPYKSMLVIHQRVHTEEKPYTCPVCGKCFSRKSHLVTHQKIHTGEKPYSCPECGKGFNQEANLIAHQRIHTGEKPFCCSDCGRCFSRKIYLNTHQRTHTGEKPFSCSECGKCFSQKSALNTHARTHTGQKKCSCPECGKCFSQKSYLNVHQRIHIGQKSFSFSN</sequence>
<comment type="function">
    <text evidence="1">May be involved in transcriptional regulation.</text>
</comment>
<evidence type="ECO:0000256" key="6">
    <source>
        <dbReference type="ARBA" id="ARBA00022771"/>
    </source>
</evidence>
<evidence type="ECO:0000256" key="5">
    <source>
        <dbReference type="ARBA" id="ARBA00022737"/>
    </source>
</evidence>
<evidence type="ECO:0000256" key="8">
    <source>
        <dbReference type="ARBA" id="ARBA00023015"/>
    </source>
</evidence>
<feature type="domain" description="C2H2-type" evidence="13">
    <location>
        <begin position="364"/>
        <end position="391"/>
    </location>
</feature>
<dbReference type="GO" id="GO:0000978">
    <property type="term" value="F:RNA polymerase II cis-regulatory region sequence-specific DNA binding"/>
    <property type="evidence" value="ECO:0007669"/>
    <property type="project" value="TreeGrafter"/>
</dbReference>
<dbReference type="PROSITE" id="PS50157">
    <property type="entry name" value="ZINC_FINGER_C2H2_2"/>
    <property type="match status" value="6"/>
</dbReference>
<feature type="domain" description="C2H2-type" evidence="13">
    <location>
        <begin position="420"/>
        <end position="447"/>
    </location>
</feature>
<evidence type="ECO:0000256" key="11">
    <source>
        <dbReference type="ARBA" id="ARBA00023242"/>
    </source>
</evidence>
<keyword evidence="7" id="KW-0862">Zinc</keyword>
<feature type="domain" description="C2H2-type" evidence="13">
    <location>
        <begin position="392"/>
        <end position="419"/>
    </location>
</feature>
<evidence type="ECO:0000259" key="13">
    <source>
        <dbReference type="PROSITE" id="PS50157"/>
    </source>
</evidence>
<evidence type="ECO:0000256" key="3">
    <source>
        <dbReference type="ARBA" id="ARBA00006991"/>
    </source>
</evidence>
<name>A0AAD1TAC9_PELCU</name>
<keyword evidence="5" id="KW-0677">Repeat</keyword>
<dbReference type="InterPro" id="IPR013087">
    <property type="entry name" value="Znf_C2H2_type"/>
</dbReference>
<keyword evidence="10" id="KW-0804">Transcription</keyword>
<dbReference type="SUPFAM" id="SSF57667">
    <property type="entry name" value="beta-beta-alpha zinc fingers"/>
    <property type="match status" value="3"/>
</dbReference>
<evidence type="ECO:0000313" key="14">
    <source>
        <dbReference type="EMBL" id="CAH2321091.1"/>
    </source>
</evidence>
<dbReference type="FunFam" id="3.30.160.60:FF:001007">
    <property type="entry name" value="Zinc finger protein 1184"/>
    <property type="match status" value="1"/>
</dbReference>
<dbReference type="PROSITE" id="PS00028">
    <property type="entry name" value="ZINC_FINGER_C2H2_1"/>
    <property type="match status" value="6"/>
</dbReference>
<dbReference type="PANTHER" id="PTHR23235">
    <property type="entry name" value="KRUEPPEL-LIKE TRANSCRIPTION FACTOR"/>
    <property type="match status" value="1"/>
</dbReference>
<keyword evidence="6 12" id="KW-0863">Zinc-finger</keyword>
<dbReference type="SMART" id="SM00355">
    <property type="entry name" value="ZnF_C2H2"/>
    <property type="match status" value="6"/>
</dbReference>
<evidence type="ECO:0000256" key="1">
    <source>
        <dbReference type="ARBA" id="ARBA00003767"/>
    </source>
</evidence>
<dbReference type="FunFam" id="3.30.160.60:FF:000624">
    <property type="entry name" value="zinc finger protein 697"/>
    <property type="match status" value="1"/>
</dbReference>
<feature type="domain" description="C2H2-type" evidence="13">
    <location>
        <begin position="504"/>
        <end position="531"/>
    </location>
</feature>